<accession>A0A381VKR5</accession>
<evidence type="ECO:0000256" key="1">
    <source>
        <dbReference type="SAM" id="MobiDB-lite"/>
    </source>
</evidence>
<protein>
    <submittedName>
        <fullName evidence="2">Uncharacterized protein</fullName>
    </submittedName>
</protein>
<sequence length="29" mass="2837">MSGAHNPAVVGSTPASATTGRVDQNQIAV</sequence>
<dbReference type="AlphaFoldDB" id="A0A381VKR5"/>
<feature type="region of interest" description="Disordered" evidence="1">
    <location>
        <begin position="1"/>
        <end position="29"/>
    </location>
</feature>
<feature type="compositionally biased region" description="Polar residues" evidence="1">
    <location>
        <begin position="13"/>
        <end position="29"/>
    </location>
</feature>
<evidence type="ECO:0000313" key="2">
    <source>
        <dbReference type="EMBL" id="SVA40247.1"/>
    </source>
</evidence>
<dbReference type="EMBL" id="UINC01008955">
    <property type="protein sequence ID" value="SVA40247.1"/>
    <property type="molecule type" value="Genomic_DNA"/>
</dbReference>
<gene>
    <name evidence="2" type="ORF">METZ01_LOCUS93101</name>
</gene>
<organism evidence="2">
    <name type="scientific">marine metagenome</name>
    <dbReference type="NCBI Taxonomy" id="408172"/>
    <lineage>
        <taxon>unclassified sequences</taxon>
        <taxon>metagenomes</taxon>
        <taxon>ecological metagenomes</taxon>
    </lineage>
</organism>
<proteinExistence type="predicted"/>
<name>A0A381VKR5_9ZZZZ</name>
<reference evidence="2" key="1">
    <citation type="submission" date="2018-05" db="EMBL/GenBank/DDBJ databases">
        <authorList>
            <person name="Lanie J.A."/>
            <person name="Ng W.-L."/>
            <person name="Kazmierczak K.M."/>
            <person name="Andrzejewski T.M."/>
            <person name="Davidsen T.M."/>
            <person name="Wayne K.J."/>
            <person name="Tettelin H."/>
            <person name="Glass J.I."/>
            <person name="Rusch D."/>
            <person name="Podicherti R."/>
            <person name="Tsui H.-C.T."/>
            <person name="Winkler M.E."/>
        </authorList>
    </citation>
    <scope>NUCLEOTIDE SEQUENCE</scope>
</reference>